<reference evidence="1 2" key="1">
    <citation type="submission" date="2018-06" db="EMBL/GenBank/DDBJ databases">
        <title>Isolation of heavy metals resistant Paenibacillus silvae NC2 from Gold-Copper mine in ZiJin, China.</title>
        <authorList>
            <person name="Xu J."/>
            <person name="Mazhar H.S."/>
            <person name="Rensing C."/>
        </authorList>
    </citation>
    <scope>NUCLEOTIDE SEQUENCE [LARGE SCALE GENOMIC DNA]</scope>
    <source>
        <strain evidence="1 2">NC2</strain>
    </source>
</reference>
<sequence length="64" mass="7525">MKKSQNKQVIEMNIRAITYSQPPIKTRRSRPTGLFVSFFTYKTPFSIYAEKGATWNKKKIRALK</sequence>
<organism evidence="1 2">
    <name type="scientific">Paenibacillus silvae</name>
    <dbReference type="NCBI Taxonomy" id="1325358"/>
    <lineage>
        <taxon>Bacteria</taxon>
        <taxon>Bacillati</taxon>
        <taxon>Bacillota</taxon>
        <taxon>Bacilli</taxon>
        <taxon>Bacillales</taxon>
        <taxon>Paenibacillaceae</taxon>
        <taxon>Paenibacillus</taxon>
    </lineage>
</organism>
<gene>
    <name evidence="1" type="ORF">DN757_11955</name>
</gene>
<dbReference type="AlphaFoldDB" id="A0A2W6NI99"/>
<evidence type="ECO:0000313" key="2">
    <source>
        <dbReference type="Proteomes" id="UP000249204"/>
    </source>
</evidence>
<accession>A0A2W6NI99</accession>
<evidence type="ECO:0000313" key="1">
    <source>
        <dbReference type="EMBL" id="PZT55395.1"/>
    </source>
</evidence>
<protein>
    <submittedName>
        <fullName evidence="1">Uncharacterized protein</fullName>
    </submittedName>
</protein>
<proteinExistence type="predicted"/>
<dbReference type="EMBL" id="QKWW01000031">
    <property type="protein sequence ID" value="PZT55395.1"/>
    <property type="molecule type" value="Genomic_DNA"/>
</dbReference>
<name>A0A2W6NI99_9BACL</name>
<dbReference type="Proteomes" id="UP000249204">
    <property type="component" value="Unassembled WGS sequence"/>
</dbReference>
<comment type="caution">
    <text evidence="1">The sequence shown here is derived from an EMBL/GenBank/DDBJ whole genome shotgun (WGS) entry which is preliminary data.</text>
</comment>